<name>A0A1Z4GFB3_9CYAN</name>
<evidence type="ECO:0000256" key="1">
    <source>
        <dbReference type="SAM" id="MobiDB-lite"/>
    </source>
</evidence>
<feature type="region of interest" description="Disordered" evidence="1">
    <location>
        <begin position="1"/>
        <end position="28"/>
    </location>
</feature>
<organism evidence="3 4">
    <name type="scientific">Anabaenopsis circularis NIES-21</name>
    <dbReference type="NCBI Taxonomy" id="1085406"/>
    <lineage>
        <taxon>Bacteria</taxon>
        <taxon>Bacillati</taxon>
        <taxon>Cyanobacteriota</taxon>
        <taxon>Cyanophyceae</taxon>
        <taxon>Nostocales</taxon>
        <taxon>Nodulariaceae</taxon>
        <taxon>Anabaenopsis</taxon>
    </lineage>
</organism>
<dbReference type="Proteomes" id="UP000218287">
    <property type="component" value="Chromosome"/>
</dbReference>
<protein>
    <recommendedName>
        <fullName evidence="5">Membrane-anchored protein</fullName>
    </recommendedName>
</protein>
<feature type="compositionally biased region" description="Basic and acidic residues" evidence="1">
    <location>
        <begin position="1"/>
        <end position="22"/>
    </location>
</feature>
<dbReference type="InterPro" id="IPR025833">
    <property type="entry name" value="GDYXXLXY"/>
</dbReference>
<proteinExistence type="predicted"/>
<dbReference type="EMBL" id="AP018174">
    <property type="protein sequence ID" value="BAY16167.1"/>
    <property type="molecule type" value="Genomic_DNA"/>
</dbReference>
<sequence>MKNESSESAKKSESSKSSESTKNKSLSPEAEFSEKLTFRDYLLATEQRANKPLPIGRLILPLAIQAGIIFAVPFLSAYTNLTGKEVILQTVPVNSRNVLQGNSLELDYNISRISTLRRLSGWQELLRRNRDRNGQLIEGTTLYVILQEQPSFSRGVPRAWRPVRVTSNQPRSLPTNQAALKGVYQDGYVQYGIENYNVPDEERQQINNDVSQAVRQTRDGQLRSIIVKVKVDPQGKAMPVSLWVRDRNYQF</sequence>
<dbReference type="OrthoDB" id="4868247at2"/>
<keyword evidence="4" id="KW-1185">Reference proteome</keyword>
<evidence type="ECO:0008006" key="5">
    <source>
        <dbReference type="Google" id="ProtNLM"/>
    </source>
</evidence>
<dbReference type="AlphaFoldDB" id="A0A1Z4GFB3"/>
<feature type="transmembrane region" description="Helical" evidence="2">
    <location>
        <begin position="58"/>
        <end position="78"/>
    </location>
</feature>
<reference evidence="3 4" key="1">
    <citation type="submission" date="2017-06" db="EMBL/GenBank/DDBJ databases">
        <title>Genome sequencing of cyanobaciteial culture collection at National Institute for Environmental Studies (NIES).</title>
        <authorList>
            <person name="Hirose Y."/>
            <person name="Shimura Y."/>
            <person name="Fujisawa T."/>
            <person name="Nakamura Y."/>
            <person name="Kawachi M."/>
        </authorList>
    </citation>
    <scope>NUCLEOTIDE SEQUENCE [LARGE SCALE GENOMIC DNA]</scope>
    <source>
        <strain evidence="3 4">NIES-21</strain>
    </source>
</reference>
<accession>A0A1Z4GFB3</accession>
<evidence type="ECO:0000313" key="3">
    <source>
        <dbReference type="EMBL" id="BAY16167.1"/>
    </source>
</evidence>
<keyword evidence="2" id="KW-0472">Membrane</keyword>
<keyword evidence="2" id="KW-1133">Transmembrane helix</keyword>
<evidence type="ECO:0000256" key="2">
    <source>
        <dbReference type="SAM" id="Phobius"/>
    </source>
</evidence>
<evidence type="ECO:0000313" key="4">
    <source>
        <dbReference type="Proteomes" id="UP000218287"/>
    </source>
</evidence>
<gene>
    <name evidence="3" type="ORF">NIES21_19900</name>
</gene>
<keyword evidence="2" id="KW-0812">Transmembrane</keyword>
<dbReference type="Pfam" id="PF14345">
    <property type="entry name" value="GDYXXLXY"/>
    <property type="match status" value="1"/>
</dbReference>